<feature type="transmembrane region" description="Helical" evidence="1">
    <location>
        <begin position="58"/>
        <end position="76"/>
    </location>
</feature>
<dbReference type="EMBL" id="JAULSO010000001">
    <property type="protein sequence ID" value="KAK3694920.1"/>
    <property type="molecule type" value="Genomic_DNA"/>
</dbReference>
<keyword evidence="1" id="KW-0812">Transmembrane</keyword>
<evidence type="ECO:0000313" key="2">
    <source>
        <dbReference type="EMBL" id="KAK3694920.1"/>
    </source>
</evidence>
<accession>A0AAE0XKC6</accession>
<dbReference type="AlphaFoldDB" id="A0AAE0XKC6"/>
<name>A0AAE0XKC6_9PEZI</name>
<dbReference type="Proteomes" id="UP001270362">
    <property type="component" value="Unassembled WGS sequence"/>
</dbReference>
<organism evidence="2 3">
    <name type="scientific">Podospora appendiculata</name>
    <dbReference type="NCBI Taxonomy" id="314037"/>
    <lineage>
        <taxon>Eukaryota</taxon>
        <taxon>Fungi</taxon>
        <taxon>Dikarya</taxon>
        <taxon>Ascomycota</taxon>
        <taxon>Pezizomycotina</taxon>
        <taxon>Sordariomycetes</taxon>
        <taxon>Sordariomycetidae</taxon>
        <taxon>Sordariales</taxon>
        <taxon>Podosporaceae</taxon>
        <taxon>Podospora</taxon>
    </lineage>
</organism>
<proteinExistence type="predicted"/>
<keyword evidence="1" id="KW-0472">Membrane</keyword>
<evidence type="ECO:0000313" key="3">
    <source>
        <dbReference type="Proteomes" id="UP001270362"/>
    </source>
</evidence>
<evidence type="ECO:0000256" key="1">
    <source>
        <dbReference type="SAM" id="Phobius"/>
    </source>
</evidence>
<gene>
    <name evidence="2" type="ORF">B0T22DRAFT_453819</name>
</gene>
<protein>
    <submittedName>
        <fullName evidence="2">Uncharacterized protein</fullName>
    </submittedName>
</protein>
<reference evidence="2" key="2">
    <citation type="submission" date="2023-06" db="EMBL/GenBank/DDBJ databases">
        <authorList>
            <consortium name="Lawrence Berkeley National Laboratory"/>
            <person name="Haridas S."/>
            <person name="Hensen N."/>
            <person name="Bonometti L."/>
            <person name="Westerberg I."/>
            <person name="Brannstrom I.O."/>
            <person name="Guillou S."/>
            <person name="Cros-Aarteil S."/>
            <person name="Calhoun S."/>
            <person name="Kuo A."/>
            <person name="Mondo S."/>
            <person name="Pangilinan J."/>
            <person name="Riley R."/>
            <person name="Labutti K."/>
            <person name="Andreopoulos B."/>
            <person name="Lipzen A."/>
            <person name="Chen C."/>
            <person name="Yanf M."/>
            <person name="Daum C."/>
            <person name="Ng V."/>
            <person name="Clum A."/>
            <person name="Steindorff A."/>
            <person name="Ohm R."/>
            <person name="Martin F."/>
            <person name="Silar P."/>
            <person name="Natvig D."/>
            <person name="Lalanne C."/>
            <person name="Gautier V."/>
            <person name="Ament-Velasquez S.L."/>
            <person name="Kruys A."/>
            <person name="Hutchinson M.I."/>
            <person name="Powell A.J."/>
            <person name="Barry K."/>
            <person name="Miller A.N."/>
            <person name="Grigoriev I.V."/>
            <person name="Debuchy R."/>
            <person name="Gladieux P."/>
            <person name="Thoren M.H."/>
            <person name="Johannesson H."/>
        </authorList>
    </citation>
    <scope>NUCLEOTIDE SEQUENCE</scope>
    <source>
        <strain evidence="2">CBS 314.62</strain>
    </source>
</reference>
<reference evidence="2" key="1">
    <citation type="journal article" date="2023" name="Mol. Phylogenet. Evol.">
        <title>Genome-scale phylogeny and comparative genomics of the fungal order Sordariales.</title>
        <authorList>
            <person name="Hensen N."/>
            <person name="Bonometti L."/>
            <person name="Westerberg I."/>
            <person name="Brannstrom I.O."/>
            <person name="Guillou S."/>
            <person name="Cros-Aarteil S."/>
            <person name="Calhoun S."/>
            <person name="Haridas S."/>
            <person name="Kuo A."/>
            <person name="Mondo S."/>
            <person name="Pangilinan J."/>
            <person name="Riley R."/>
            <person name="LaButti K."/>
            <person name="Andreopoulos B."/>
            <person name="Lipzen A."/>
            <person name="Chen C."/>
            <person name="Yan M."/>
            <person name="Daum C."/>
            <person name="Ng V."/>
            <person name="Clum A."/>
            <person name="Steindorff A."/>
            <person name="Ohm R.A."/>
            <person name="Martin F."/>
            <person name="Silar P."/>
            <person name="Natvig D.O."/>
            <person name="Lalanne C."/>
            <person name="Gautier V."/>
            <person name="Ament-Velasquez S.L."/>
            <person name="Kruys A."/>
            <person name="Hutchinson M.I."/>
            <person name="Powell A.J."/>
            <person name="Barry K."/>
            <person name="Miller A.N."/>
            <person name="Grigoriev I.V."/>
            <person name="Debuchy R."/>
            <person name="Gladieux P."/>
            <person name="Hiltunen Thoren M."/>
            <person name="Johannesson H."/>
        </authorList>
    </citation>
    <scope>NUCLEOTIDE SEQUENCE</scope>
    <source>
        <strain evidence="2">CBS 314.62</strain>
    </source>
</reference>
<keyword evidence="3" id="KW-1185">Reference proteome</keyword>
<keyword evidence="1" id="KW-1133">Transmembrane helix</keyword>
<sequence>MACIKKRPSAFQASFSFVLFFFATNITWLLSLLQDPPSDQTGGSRWASVQATSCRSRSFSLICCWCPFGLSLVASWRGNRERERERARRAHQV</sequence>
<comment type="caution">
    <text evidence="2">The sequence shown here is derived from an EMBL/GenBank/DDBJ whole genome shotgun (WGS) entry which is preliminary data.</text>
</comment>
<feature type="transmembrane region" description="Helical" evidence="1">
    <location>
        <begin position="12"/>
        <end position="33"/>
    </location>
</feature>